<dbReference type="OrthoDB" id="5484241at2"/>
<gene>
    <name evidence="3" type="ORF">ENSA5_21410</name>
</gene>
<protein>
    <submittedName>
        <fullName evidence="3">Uncharacterized protein</fullName>
    </submittedName>
</protein>
<evidence type="ECO:0000256" key="2">
    <source>
        <dbReference type="SAM" id="Phobius"/>
    </source>
</evidence>
<feature type="region of interest" description="Disordered" evidence="1">
    <location>
        <begin position="58"/>
        <end position="106"/>
    </location>
</feature>
<accession>A0A2S9YCD3</accession>
<sequence length="213" mass="22576">MSEAPPIERDDERPEAARSGAREPGLGFTWIPGGMLVAAAAAILLWWVWPPNEEVRGLGDDQGPAVDGRGPLPSYVLETDGGLTTPRADTGSDGPDSGPSEGPRHRYRRDSAFEWVLRPKVEAHGAVAVRGFAFVEGSRAGLALGLAKLVEITDTGVIQIHGKVGALELEPGRYSIALAVGRPGELPEQAADLLGADDDHAWAVRHVDVVIED</sequence>
<feature type="compositionally biased region" description="Basic and acidic residues" evidence="1">
    <location>
        <begin position="1"/>
        <end position="16"/>
    </location>
</feature>
<dbReference type="EMBL" id="PVNK01000112">
    <property type="protein sequence ID" value="PRQ02788.1"/>
    <property type="molecule type" value="Genomic_DNA"/>
</dbReference>
<dbReference type="RefSeq" id="WP_106391566.1">
    <property type="nucleotide sequence ID" value="NZ_PVNK01000112.1"/>
</dbReference>
<reference evidence="3 4" key="1">
    <citation type="submission" date="2018-03" db="EMBL/GenBank/DDBJ databases">
        <title>Draft Genome Sequences of the Obligatory Marine Myxobacteria Enhygromyxa salina SWB005.</title>
        <authorList>
            <person name="Poehlein A."/>
            <person name="Moghaddam J.A."/>
            <person name="Harms H."/>
            <person name="Alanjari M."/>
            <person name="Koenig G.M."/>
            <person name="Daniel R."/>
            <person name="Schaeberle T.F."/>
        </authorList>
    </citation>
    <scope>NUCLEOTIDE SEQUENCE [LARGE SCALE GENOMIC DNA]</scope>
    <source>
        <strain evidence="3 4">SWB005</strain>
    </source>
</reference>
<keyword evidence="4" id="KW-1185">Reference proteome</keyword>
<feature type="region of interest" description="Disordered" evidence="1">
    <location>
        <begin position="1"/>
        <end position="25"/>
    </location>
</feature>
<proteinExistence type="predicted"/>
<comment type="caution">
    <text evidence="3">The sequence shown here is derived from an EMBL/GenBank/DDBJ whole genome shotgun (WGS) entry which is preliminary data.</text>
</comment>
<feature type="transmembrane region" description="Helical" evidence="2">
    <location>
        <begin position="28"/>
        <end position="49"/>
    </location>
</feature>
<organism evidence="3 4">
    <name type="scientific">Enhygromyxa salina</name>
    <dbReference type="NCBI Taxonomy" id="215803"/>
    <lineage>
        <taxon>Bacteria</taxon>
        <taxon>Pseudomonadati</taxon>
        <taxon>Myxococcota</taxon>
        <taxon>Polyangia</taxon>
        <taxon>Nannocystales</taxon>
        <taxon>Nannocystaceae</taxon>
        <taxon>Enhygromyxa</taxon>
    </lineage>
</organism>
<feature type="compositionally biased region" description="Low complexity" evidence="1">
    <location>
        <begin position="89"/>
        <end position="101"/>
    </location>
</feature>
<evidence type="ECO:0000256" key="1">
    <source>
        <dbReference type="SAM" id="MobiDB-lite"/>
    </source>
</evidence>
<keyword evidence="2" id="KW-0812">Transmembrane</keyword>
<keyword evidence="2" id="KW-0472">Membrane</keyword>
<dbReference type="AlphaFoldDB" id="A0A2S9YCD3"/>
<name>A0A2S9YCD3_9BACT</name>
<evidence type="ECO:0000313" key="3">
    <source>
        <dbReference type="EMBL" id="PRQ02788.1"/>
    </source>
</evidence>
<keyword evidence="2" id="KW-1133">Transmembrane helix</keyword>
<dbReference type="Proteomes" id="UP000237968">
    <property type="component" value="Unassembled WGS sequence"/>
</dbReference>
<evidence type="ECO:0000313" key="4">
    <source>
        <dbReference type="Proteomes" id="UP000237968"/>
    </source>
</evidence>